<organism evidence="2 3">
    <name type="scientific">Sinorhizobium alkalisoli</name>
    <dbReference type="NCBI Taxonomy" id="1752398"/>
    <lineage>
        <taxon>Bacteria</taxon>
        <taxon>Pseudomonadati</taxon>
        <taxon>Pseudomonadota</taxon>
        <taxon>Alphaproteobacteria</taxon>
        <taxon>Hyphomicrobiales</taxon>
        <taxon>Rhizobiaceae</taxon>
        <taxon>Sinorhizobium/Ensifer group</taxon>
        <taxon>Sinorhizobium</taxon>
    </lineage>
</organism>
<dbReference type="InterPro" id="IPR027275">
    <property type="entry name" value="PRC-brl_dom"/>
</dbReference>
<proteinExistence type="predicted"/>
<dbReference type="InterPro" id="IPR014747">
    <property type="entry name" value="Bac_photo_RC_H_C"/>
</dbReference>
<dbReference type="GO" id="GO:0019684">
    <property type="term" value="P:photosynthesis, light reaction"/>
    <property type="evidence" value="ECO:0007669"/>
    <property type="project" value="InterPro"/>
</dbReference>
<dbReference type="Pfam" id="PF05239">
    <property type="entry name" value="PRC"/>
    <property type="match status" value="1"/>
</dbReference>
<dbReference type="STRING" id="1752398.A8M32_06010"/>
<evidence type="ECO:0000313" key="3">
    <source>
        <dbReference type="Proteomes" id="UP000094342"/>
    </source>
</evidence>
<dbReference type="InterPro" id="IPR011033">
    <property type="entry name" value="PRC_barrel-like_sf"/>
</dbReference>
<keyword evidence="3" id="KW-1185">Reference proteome</keyword>
<protein>
    <recommendedName>
        <fullName evidence="1">PRC-barrel domain-containing protein</fullName>
    </recommendedName>
</protein>
<dbReference type="EMBL" id="LYBW01000047">
    <property type="protein sequence ID" value="ODR92201.1"/>
    <property type="molecule type" value="Genomic_DNA"/>
</dbReference>
<dbReference type="RefSeq" id="WP_069457511.1">
    <property type="nucleotide sequence ID" value="NZ_LYBW01000047.1"/>
</dbReference>
<dbReference type="Gene3D" id="3.90.50.10">
    <property type="entry name" value="Photosynthetic Reaction Center, subunit H, domain 2"/>
    <property type="match status" value="2"/>
</dbReference>
<evidence type="ECO:0000259" key="1">
    <source>
        <dbReference type="Pfam" id="PF05239"/>
    </source>
</evidence>
<evidence type="ECO:0000313" key="2">
    <source>
        <dbReference type="EMBL" id="ODR92201.1"/>
    </source>
</evidence>
<accession>A0A1E3VGE2</accession>
<sequence length="252" mass="28195">MLWSASDMTGCGIDATDGSIGTIGDLLFDDQSWTVRWFVVETGVVFTGRKVLLPPSAILSSDSIGRLLSLNVTRQQVKDSPEIDFDAPVSRQQESSVYDHYGWHPYWGPHTYFAPGARAPVVPAPTPDYEEEQAAPDARGEGDPHLRSANEVTGYYVNATDGDIGHVEDLVVDTDAWAIRYIAVDTVNWWPGKKVLISPASLTGVIWATQTVDINLTREQIRNAPEYLPGESIDRAYETRYHDYYGYPYYWK</sequence>
<name>A0A1E3VGE2_9HYPH</name>
<dbReference type="AlphaFoldDB" id="A0A1E3VGE2"/>
<comment type="caution">
    <text evidence="2">The sequence shown here is derived from an EMBL/GenBank/DDBJ whole genome shotgun (WGS) entry which is preliminary data.</text>
</comment>
<dbReference type="OrthoDB" id="7274881at2"/>
<feature type="domain" description="PRC-barrel" evidence="1">
    <location>
        <begin position="150"/>
        <end position="198"/>
    </location>
</feature>
<reference evidence="3" key="1">
    <citation type="submission" date="2016-05" db="EMBL/GenBank/DDBJ databases">
        <authorList>
            <person name="Li Y."/>
        </authorList>
    </citation>
    <scope>NUCLEOTIDE SEQUENCE [LARGE SCALE GENOMIC DNA]</scope>
    <source>
        <strain evidence="3">YIC4027</strain>
    </source>
</reference>
<dbReference type="GO" id="GO:0030077">
    <property type="term" value="C:plasma membrane light-harvesting complex"/>
    <property type="evidence" value="ECO:0007669"/>
    <property type="project" value="InterPro"/>
</dbReference>
<dbReference type="SUPFAM" id="SSF50346">
    <property type="entry name" value="PRC-barrel domain"/>
    <property type="match status" value="2"/>
</dbReference>
<dbReference type="Proteomes" id="UP000094342">
    <property type="component" value="Unassembled WGS sequence"/>
</dbReference>
<gene>
    <name evidence="2" type="ORF">A8M32_06010</name>
</gene>